<keyword evidence="4" id="KW-0808">Transferase</keyword>
<evidence type="ECO:0000313" key="7">
    <source>
        <dbReference type="EMBL" id="BDR53913.1"/>
    </source>
</evidence>
<proteinExistence type="predicted"/>
<evidence type="ECO:0000256" key="5">
    <source>
        <dbReference type="ARBA" id="ARBA00022683"/>
    </source>
</evidence>
<dbReference type="PROSITE" id="PS00372">
    <property type="entry name" value="PTS_EIIA_TYPE_2_HIS"/>
    <property type="match status" value="1"/>
</dbReference>
<dbReference type="CDD" id="cd00211">
    <property type="entry name" value="PTS_IIA_fru"/>
    <property type="match status" value="1"/>
</dbReference>
<dbReference type="InterPro" id="IPR016152">
    <property type="entry name" value="PTrfase/Anion_transptr"/>
</dbReference>
<keyword evidence="1" id="KW-0813">Transport</keyword>
<dbReference type="InterPro" id="IPR051541">
    <property type="entry name" value="PTS_SugarTrans_NitroReg"/>
</dbReference>
<dbReference type="InterPro" id="IPR002178">
    <property type="entry name" value="PTS_EIIA_type-2_dom"/>
</dbReference>
<keyword evidence="3" id="KW-0762">Sugar transport</keyword>
<evidence type="ECO:0000256" key="4">
    <source>
        <dbReference type="ARBA" id="ARBA00022679"/>
    </source>
</evidence>
<evidence type="ECO:0000256" key="1">
    <source>
        <dbReference type="ARBA" id="ARBA00022448"/>
    </source>
</evidence>
<evidence type="ECO:0000259" key="6">
    <source>
        <dbReference type="PROSITE" id="PS51094"/>
    </source>
</evidence>
<dbReference type="NCBIfam" id="TIGR00848">
    <property type="entry name" value="fruA"/>
    <property type="match status" value="1"/>
</dbReference>
<dbReference type="RefSeq" id="WP_317642948.1">
    <property type="nucleotide sequence ID" value="NZ_AP026800.1"/>
</dbReference>
<dbReference type="InterPro" id="IPR004715">
    <property type="entry name" value="PTS_IIA_fruc"/>
</dbReference>
<name>A0ABM8BAR7_9BIFI</name>
<evidence type="ECO:0000256" key="3">
    <source>
        <dbReference type="ARBA" id="ARBA00022597"/>
    </source>
</evidence>
<organism evidence="7 8">
    <name type="scientific">Bombiscardovia apis</name>
    <dbReference type="NCBI Taxonomy" id="2932182"/>
    <lineage>
        <taxon>Bacteria</taxon>
        <taxon>Bacillati</taxon>
        <taxon>Actinomycetota</taxon>
        <taxon>Actinomycetes</taxon>
        <taxon>Bifidobacteriales</taxon>
        <taxon>Bifidobacteriaceae</taxon>
        <taxon>Bombiscardovia</taxon>
    </lineage>
</organism>
<evidence type="ECO:0000256" key="2">
    <source>
        <dbReference type="ARBA" id="ARBA00022553"/>
    </source>
</evidence>
<keyword evidence="5" id="KW-0598">Phosphotransferase system</keyword>
<accession>A0ABM8BAR7</accession>
<dbReference type="PANTHER" id="PTHR47738">
    <property type="entry name" value="PTS SYSTEM FRUCTOSE-LIKE EIIA COMPONENT-RELATED"/>
    <property type="match status" value="1"/>
</dbReference>
<dbReference type="Pfam" id="PF00359">
    <property type="entry name" value="PTS_EIIA_2"/>
    <property type="match status" value="1"/>
</dbReference>
<dbReference type="SUPFAM" id="SSF55804">
    <property type="entry name" value="Phoshotransferase/anion transport protein"/>
    <property type="match status" value="1"/>
</dbReference>
<dbReference type="EMBL" id="AP026800">
    <property type="protein sequence ID" value="BDR53913.1"/>
    <property type="molecule type" value="Genomic_DNA"/>
</dbReference>
<dbReference type="PROSITE" id="PS51094">
    <property type="entry name" value="PTS_EIIA_TYPE_2"/>
    <property type="match status" value="1"/>
</dbReference>
<dbReference type="Proteomes" id="UP001321748">
    <property type="component" value="Chromosome"/>
</dbReference>
<reference evidence="7 8" key="1">
    <citation type="journal article" date="2023" name="Microbiol. Spectr.">
        <title>Symbiosis of Carpenter Bees with Uncharacterized Lactic Acid Bacteria Showing NAD Auxotrophy.</title>
        <authorList>
            <person name="Kawasaki S."/>
            <person name="Ozawa K."/>
            <person name="Mori T."/>
            <person name="Yamamoto A."/>
            <person name="Ito M."/>
            <person name="Ohkuma M."/>
            <person name="Sakamoto M."/>
            <person name="Matsutani M."/>
        </authorList>
    </citation>
    <scope>NUCLEOTIDE SEQUENCE [LARGE SCALE GENOMIC DNA]</scope>
    <source>
        <strain evidence="7 8">KimH</strain>
    </source>
</reference>
<protein>
    <submittedName>
        <fullName evidence="7">PTS mannose transporter subunit IIAB</fullName>
    </submittedName>
</protein>
<feature type="domain" description="PTS EIIA type-2" evidence="6">
    <location>
        <begin position="10"/>
        <end position="155"/>
    </location>
</feature>
<keyword evidence="2" id="KW-0597">Phosphoprotein</keyword>
<dbReference type="Gene3D" id="3.40.930.10">
    <property type="entry name" value="Mannitol-specific EII, Chain A"/>
    <property type="match status" value="1"/>
</dbReference>
<gene>
    <name evidence="7" type="ORF">KIMH_00240</name>
</gene>
<sequence>MTVETESLSEAIDRKAIVTGLQVETKEEVFAKLAELLHQQGNVDSVSEFIDAIHEREAQGATGIGGHVAIPHGRSDTVKRNAIAIAILDHEIPWESLDDTGAKVVALFAVGADDEGSQQHLKLLSQFARKLAKDDVTQALLKAQTVDDVVEALNK</sequence>
<evidence type="ECO:0000313" key="8">
    <source>
        <dbReference type="Proteomes" id="UP001321748"/>
    </source>
</evidence>
<keyword evidence="8" id="KW-1185">Reference proteome</keyword>